<dbReference type="CDD" id="cd05233">
    <property type="entry name" value="SDR_c"/>
    <property type="match status" value="1"/>
</dbReference>
<gene>
    <name evidence="5" type="ORF">KVT40_009309</name>
</gene>
<protein>
    <submittedName>
        <fullName evidence="5">Uncharacterized protein</fullName>
    </submittedName>
</protein>
<proteinExistence type="inferred from homology"/>
<comment type="caution">
    <text evidence="5">The sequence shown here is derived from an EMBL/GenBank/DDBJ whole genome shotgun (WGS) entry which is preliminary data.</text>
</comment>
<dbReference type="FunFam" id="3.40.50.720:FF:000374">
    <property type="entry name" value="3-oxoacyl-(Acyl-carrier-protein) reductase"/>
    <property type="match status" value="1"/>
</dbReference>
<dbReference type="AlphaFoldDB" id="A0A8K0PD84"/>
<dbReference type="GO" id="GO:0006633">
    <property type="term" value="P:fatty acid biosynthetic process"/>
    <property type="evidence" value="ECO:0007669"/>
    <property type="project" value="TreeGrafter"/>
</dbReference>
<evidence type="ECO:0000256" key="4">
    <source>
        <dbReference type="RuleBase" id="RU000363"/>
    </source>
</evidence>
<evidence type="ECO:0000256" key="1">
    <source>
        <dbReference type="ARBA" id="ARBA00006484"/>
    </source>
</evidence>
<dbReference type="InterPro" id="IPR020904">
    <property type="entry name" value="Sc_DH/Rdtase_CS"/>
</dbReference>
<dbReference type="Proteomes" id="UP000809789">
    <property type="component" value="Unassembled WGS sequence"/>
</dbReference>
<dbReference type="PANTHER" id="PTHR42760:SF111">
    <property type="entry name" value="3-OXOACYL-(ACYL-CARRIER-PROTEIN) REDUCTASE (AFU_ORTHOLOGUE AFUA_1G10100)"/>
    <property type="match status" value="1"/>
</dbReference>
<dbReference type="GO" id="GO:0048038">
    <property type="term" value="F:quinone binding"/>
    <property type="evidence" value="ECO:0007669"/>
    <property type="project" value="TreeGrafter"/>
</dbReference>
<reference evidence="5" key="1">
    <citation type="submission" date="2021-07" db="EMBL/GenBank/DDBJ databases">
        <title>Elsinoe batatas strain:CRI-CJ2 Genome sequencing and assembly.</title>
        <authorList>
            <person name="Huang L."/>
        </authorList>
    </citation>
    <scope>NUCLEOTIDE SEQUENCE</scope>
    <source>
        <strain evidence="5">CRI-CJ2</strain>
    </source>
</reference>
<dbReference type="OrthoDB" id="47007at2759"/>
<keyword evidence="3" id="KW-0560">Oxidoreductase</keyword>
<dbReference type="PRINTS" id="PR00080">
    <property type="entry name" value="SDRFAMILY"/>
</dbReference>
<keyword evidence="2" id="KW-0521">NADP</keyword>
<evidence type="ECO:0000313" key="6">
    <source>
        <dbReference type="Proteomes" id="UP000809789"/>
    </source>
</evidence>
<dbReference type="InterPro" id="IPR002347">
    <property type="entry name" value="SDR_fam"/>
</dbReference>
<organism evidence="5 6">
    <name type="scientific">Elsinoe batatas</name>
    <dbReference type="NCBI Taxonomy" id="2601811"/>
    <lineage>
        <taxon>Eukaryota</taxon>
        <taxon>Fungi</taxon>
        <taxon>Dikarya</taxon>
        <taxon>Ascomycota</taxon>
        <taxon>Pezizomycotina</taxon>
        <taxon>Dothideomycetes</taxon>
        <taxon>Dothideomycetidae</taxon>
        <taxon>Myriangiales</taxon>
        <taxon>Elsinoaceae</taxon>
        <taxon>Elsinoe</taxon>
    </lineage>
</organism>
<evidence type="ECO:0000313" key="5">
    <source>
        <dbReference type="EMBL" id="KAG8622798.1"/>
    </source>
</evidence>
<keyword evidence="6" id="KW-1185">Reference proteome</keyword>
<dbReference type="SUPFAM" id="SSF51735">
    <property type="entry name" value="NAD(P)-binding Rossmann-fold domains"/>
    <property type="match status" value="1"/>
</dbReference>
<dbReference type="EMBL" id="JAESVG020000012">
    <property type="protein sequence ID" value="KAG8622798.1"/>
    <property type="molecule type" value="Genomic_DNA"/>
</dbReference>
<dbReference type="PANTHER" id="PTHR42760">
    <property type="entry name" value="SHORT-CHAIN DEHYDROGENASES/REDUCTASES FAMILY MEMBER"/>
    <property type="match status" value="1"/>
</dbReference>
<dbReference type="InterPro" id="IPR036291">
    <property type="entry name" value="NAD(P)-bd_dom_sf"/>
</dbReference>
<dbReference type="PROSITE" id="PS00061">
    <property type="entry name" value="ADH_SHORT"/>
    <property type="match status" value="1"/>
</dbReference>
<accession>A0A8K0PD84</accession>
<dbReference type="PRINTS" id="PR00081">
    <property type="entry name" value="GDHRDH"/>
</dbReference>
<comment type="similarity">
    <text evidence="1 4">Belongs to the short-chain dehydrogenases/reductases (SDR) family.</text>
</comment>
<dbReference type="Pfam" id="PF00106">
    <property type="entry name" value="adh_short"/>
    <property type="match status" value="1"/>
</dbReference>
<name>A0A8K0PD84_9PEZI</name>
<dbReference type="Gene3D" id="3.40.50.720">
    <property type="entry name" value="NAD(P)-binding Rossmann-like Domain"/>
    <property type="match status" value="1"/>
</dbReference>
<sequence>MHHFLFASRRQLLCCSLTRQQVLAVSRPATVKMASTSVTSTSSSRPLEGKLAVVTGGSRGIGASISELLASKGAHLAINYTSPSSATKTADLATRLSSQYNITAHAIQADMGSTTGPSDLIEQTKSHFSPSQSSDFQIDILIQNAGVAHDAGLDEDNLTHFDRLYYINVRGPLLLMQAALPYLPNDRSGRVVNMSSVSSTCGFKRQSMYGGTKAALEGMTKVWARELAERATVNAVNPGPVATDMWDGVDEKFLRGINPWTVNTPLAGVREGHDHGKTLEQAKIMGGRPAYDREIAGVVVMLCGQESAWCTGSTICANGGMKFTD</sequence>
<evidence type="ECO:0000256" key="2">
    <source>
        <dbReference type="ARBA" id="ARBA00022857"/>
    </source>
</evidence>
<evidence type="ECO:0000256" key="3">
    <source>
        <dbReference type="ARBA" id="ARBA00023002"/>
    </source>
</evidence>
<dbReference type="GO" id="GO:0016616">
    <property type="term" value="F:oxidoreductase activity, acting on the CH-OH group of donors, NAD or NADP as acceptor"/>
    <property type="evidence" value="ECO:0007669"/>
    <property type="project" value="TreeGrafter"/>
</dbReference>